<dbReference type="OrthoDB" id="4066896at2759"/>
<evidence type="ECO:0000256" key="1">
    <source>
        <dbReference type="ARBA" id="ARBA00022658"/>
    </source>
</evidence>
<dbReference type="InterPro" id="IPR039919">
    <property type="entry name" value="ARHGEF10/ARHGEF17"/>
</dbReference>
<reference evidence="2 3" key="1">
    <citation type="submission" date="2013-11" db="EMBL/GenBank/DDBJ databases">
        <title>Genome sequencing of Stegodyphus mimosarum.</title>
        <authorList>
            <person name="Bechsgaard J."/>
        </authorList>
    </citation>
    <scope>NUCLEOTIDE SEQUENCE [LARGE SCALE GENOMIC DNA]</scope>
</reference>
<dbReference type="AlphaFoldDB" id="A0A087U2W7"/>
<evidence type="ECO:0000313" key="3">
    <source>
        <dbReference type="Proteomes" id="UP000054359"/>
    </source>
</evidence>
<proteinExistence type="predicted"/>
<gene>
    <name evidence="2" type="ORF">X975_10827</name>
</gene>
<feature type="non-terminal residue" evidence="2">
    <location>
        <position position="97"/>
    </location>
</feature>
<evidence type="ECO:0000313" key="2">
    <source>
        <dbReference type="EMBL" id="KFM71706.1"/>
    </source>
</evidence>
<dbReference type="Proteomes" id="UP000054359">
    <property type="component" value="Unassembled WGS sequence"/>
</dbReference>
<dbReference type="EMBL" id="KK117895">
    <property type="protein sequence ID" value="KFM71706.1"/>
    <property type="molecule type" value="Genomic_DNA"/>
</dbReference>
<name>A0A087U2W7_STEMI</name>
<sequence>MSKQLCDKQTADSQLISLELTVTTQEGVESLTIQFSSPEKRAVWEEAFNSAKQKLALSTDRRPPPEFMHPLPIRKTRAGLQFTCATATLGLNQQGLR</sequence>
<organism evidence="2 3">
    <name type="scientific">Stegodyphus mimosarum</name>
    <name type="common">African social velvet spider</name>
    <dbReference type="NCBI Taxonomy" id="407821"/>
    <lineage>
        <taxon>Eukaryota</taxon>
        <taxon>Metazoa</taxon>
        <taxon>Ecdysozoa</taxon>
        <taxon>Arthropoda</taxon>
        <taxon>Chelicerata</taxon>
        <taxon>Arachnida</taxon>
        <taxon>Araneae</taxon>
        <taxon>Araneomorphae</taxon>
        <taxon>Entelegynae</taxon>
        <taxon>Eresoidea</taxon>
        <taxon>Eresidae</taxon>
        <taxon>Stegodyphus</taxon>
    </lineage>
</organism>
<dbReference type="PANTHER" id="PTHR12877">
    <property type="entry name" value="RHO GUANINE NUCLEOTIDE EXCHANGE FACTOR"/>
    <property type="match status" value="1"/>
</dbReference>
<dbReference type="STRING" id="407821.A0A087U2W7"/>
<accession>A0A087U2W7</accession>
<keyword evidence="3" id="KW-1185">Reference proteome</keyword>
<dbReference type="PANTHER" id="PTHR12877:SF15">
    <property type="entry name" value="RHO GUANINE NUCLEOTIDE EXCHANGE FACTOR 17"/>
    <property type="match status" value="1"/>
</dbReference>
<keyword evidence="1" id="KW-0344">Guanine-nucleotide releasing factor</keyword>
<dbReference type="GO" id="GO:0030036">
    <property type="term" value="P:actin cytoskeleton organization"/>
    <property type="evidence" value="ECO:0007669"/>
    <property type="project" value="TreeGrafter"/>
</dbReference>
<dbReference type="GO" id="GO:0005085">
    <property type="term" value="F:guanyl-nucleotide exchange factor activity"/>
    <property type="evidence" value="ECO:0007669"/>
    <property type="project" value="UniProtKB-KW"/>
</dbReference>
<protein>
    <submittedName>
        <fullName evidence="2">Rho guanine nucleotide exchange factor 17</fullName>
    </submittedName>
</protein>